<dbReference type="RefSeq" id="WP_195900932.1">
    <property type="nucleotide sequence ID" value="NZ_JADOGI010000189.1"/>
</dbReference>
<proteinExistence type="predicted"/>
<evidence type="ECO:0000313" key="1">
    <source>
        <dbReference type="EMBL" id="MBF8192027.1"/>
    </source>
</evidence>
<evidence type="ECO:0000313" key="2">
    <source>
        <dbReference type="Proteomes" id="UP000605361"/>
    </source>
</evidence>
<sequence length="64" mass="7449">MTTAPSADFVMERLMQEATREFPGWMFERDRSGWTASQGDLRLTRPSLAALRALLRIHRATRRK</sequence>
<accession>A0A931AFK5</accession>
<keyword evidence="2" id="KW-1185">Reference proteome</keyword>
<dbReference type="AlphaFoldDB" id="A0A931AFK5"/>
<comment type="caution">
    <text evidence="1">The sequence shown here is derived from an EMBL/GenBank/DDBJ whole genome shotgun (WGS) entry which is preliminary data.</text>
</comment>
<name>A0A931AFK5_9ACTN</name>
<dbReference type="EMBL" id="JADOGI010000189">
    <property type="protein sequence ID" value="MBF8192027.1"/>
    <property type="molecule type" value="Genomic_DNA"/>
</dbReference>
<gene>
    <name evidence="1" type="ORF">ITP53_41375</name>
</gene>
<reference evidence="1" key="1">
    <citation type="submission" date="2020-11" db="EMBL/GenBank/DDBJ databases">
        <title>Whole-genome analyses of Nonomuraea sp. K274.</title>
        <authorList>
            <person name="Veyisoglu A."/>
        </authorList>
    </citation>
    <scope>NUCLEOTIDE SEQUENCE</scope>
    <source>
        <strain evidence="1">K274</strain>
    </source>
</reference>
<organism evidence="1 2">
    <name type="scientific">Nonomuraea cypriaca</name>
    <dbReference type="NCBI Taxonomy" id="1187855"/>
    <lineage>
        <taxon>Bacteria</taxon>
        <taxon>Bacillati</taxon>
        <taxon>Actinomycetota</taxon>
        <taxon>Actinomycetes</taxon>
        <taxon>Streptosporangiales</taxon>
        <taxon>Streptosporangiaceae</taxon>
        <taxon>Nonomuraea</taxon>
    </lineage>
</organism>
<protein>
    <submittedName>
        <fullName evidence="1">Uncharacterized protein</fullName>
    </submittedName>
</protein>
<dbReference type="Proteomes" id="UP000605361">
    <property type="component" value="Unassembled WGS sequence"/>
</dbReference>